<keyword evidence="1" id="KW-0732">Signal</keyword>
<evidence type="ECO:0000313" key="2">
    <source>
        <dbReference type="EMBL" id="CAG6788238.1"/>
    </source>
</evidence>
<proteinExistence type="predicted"/>
<feature type="chain" id="PRO_5034992573" description="EGF-like domain-containing protein" evidence="1">
    <location>
        <begin position="26"/>
        <end position="260"/>
    </location>
</feature>
<reference evidence="2" key="1">
    <citation type="submission" date="2021-05" db="EMBL/GenBank/DDBJ databases">
        <authorList>
            <person name="Alioto T."/>
            <person name="Alioto T."/>
            <person name="Gomez Garrido J."/>
        </authorList>
    </citation>
    <scope>NUCLEOTIDE SEQUENCE</scope>
</reference>
<dbReference type="AlphaFoldDB" id="A0A8D9BN49"/>
<evidence type="ECO:0000256" key="1">
    <source>
        <dbReference type="SAM" id="SignalP"/>
    </source>
</evidence>
<accession>A0A8D9BN49</accession>
<organism evidence="2">
    <name type="scientific">Cacopsylla melanoneura</name>
    <dbReference type="NCBI Taxonomy" id="428564"/>
    <lineage>
        <taxon>Eukaryota</taxon>
        <taxon>Metazoa</taxon>
        <taxon>Ecdysozoa</taxon>
        <taxon>Arthropoda</taxon>
        <taxon>Hexapoda</taxon>
        <taxon>Insecta</taxon>
        <taxon>Pterygota</taxon>
        <taxon>Neoptera</taxon>
        <taxon>Paraneoptera</taxon>
        <taxon>Hemiptera</taxon>
        <taxon>Sternorrhyncha</taxon>
        <taxon>Psylloidea</taxon>
        <taxon>Psyllidae</taxon>
        <taxon>Psyllinae</taxon>
        <taxon>Cacopsylla</taxon>
    </lineage>
</organism>
<evidence type="ECO:0008006" key="3">
    <source>
        <dbReference type="Google" id="ProtNLM"/>
    </source>
</evidence>
<feature type="signal peptide" evidence="1">
    <location>
        <begin position="1"/>
        <end position="25"/>
    </location>
</feature>
<sequence length="260" mass="28812">MKFTFYNLFSLLSFLLVTLAPLMSAALTTFGKTPNSGGSARPCNTDGDCSSIKYSSCARDPSTSRKLCLCPDSRTPIGNSCDQIPTVLFVPALHLPCDKDEQCIPHAACLLNNTIGTKVCMCRDNATEVGNICNEVPPLWYRNWLQTIMTVLHYAPAEHSDAPVTPQAPVYPQALVYPQAPLFAPYPPSAPFMHLTRNVNSQSSDNSHQDSVEIDINTLEDREVVPKTKSPKKGTRYDVLRRLKHLETKALDKMHDLSWS</sequence>
<name>A0A8D9BN49_9HEMI</name>
<dbReference type="EMBL" id="HBUF01658734">
    <property type="protein sequence ID" value="CAG6788238.1"/>
    <property type="molecule type" value="Transcribed_RNA"/>
</dbReference>
<protein>
    <recommendedName>
        <fullName evidence="3">EGF-like domain-containing protein</fullName>
    </recommendedName>
</protein>